<sequence>MCIKCCSSCHLKLILGRMMPSCLQKKELHICIPVRAEVRHPTLEEFLYPQASWETDAIESTPARRYSPKVCPLNLDFSSESISPIINESISISRTPLRSHDSTSRRVSFRSPHEYDVFIIPARRDSDDDSSDGEPRRT</sequence>
<reference evidence="1 2" key="1">
    <citation type="journal article" date="2010" name="Nature">
        <title>Genome sequencing and analysis of the model grass Brachypodium distachyon.</title>
        <authorList>
            <consortium name="International Brachypodium Initiative"/>
        </authorList>
    </citation>
    <scope>NUCLEOTIDE SEQUENCE [LARGE SCALE GENOMIC DNA]</scope>
    <source>
        <strain evidence="1 2">Bd21</strain>
    </source>
</reference>
<reference evidence="2" key="3">
    <citation type="submission" date="2018-08" db="UniProtKB">
        <authorList>
            <consortium name="EnsemblPlants"/>
        </authorList>
    </citation>
    <scope>IDENTIFICATION</scope>
    <source>
        <strain evidence="2">cv. Bd21</strain>
    </source>
</reference>
<dbReference type="EMBL" id="CM000882">
    <property type="protein sequence ID" value="PNT68376.1"/>
    <property type="molecule type" value="Genomic_DNA"/>
</dbReference>
<dbReference type="EnsemblPlants" id="PNT68376">
    <property type="protein sequence ID" value="PNT68376"/>
    <property type="gene ID" value="BRADI_3g39716v3"/>
</dbReference>
<dbReference type="Gramene" id="PNT68376">
    <property type="protein sequence ID" value="PNT68376"/>
    <property type="gene ID" value="BRADI_3g39716v3"/>
</dbReference>
<gene>
    <name evidence="1" type="ORF">BRADI_3g39716v3</name>
</gene>
<evidence type="ECO:0000313" key="2">
    <source>
        <dbReference type="EnsemblPlants" id="PNT68376"/>
    </source>
</evidence>
<keyword evidence="3" id="KW-1185">Reference proteome</keyword>
<dbReference type="Proteomes" id="UP000008810">
    <property type="component" value="Chromosome 3"/>
</dbReference>
<accession>A0A2K2D268</accession>
<reference evidence="1" key="2">
    <citation type="submission" date="2017-06" db="EMBL/GenBank/DDBJ databases">
        <title>WGS assembly of Brachypodium distachyon.</title>
        <authorList>
            <consortium name="The International Brachypodium Initiative"/>
            <person name="Lucas S."/>
            <person name="Harmon-Smith M."/>
            <person name="Lail K."/>
            <person name="Tice H."/>
            <person name="Grimwood J."/>
            <person name="Bruce D."/>
            <person name="Barry K."/>
            <person name="Shu S."/>
            <person name="Lindquist E."/>
            <person name="Wang M."/>
            <person name="Pitluck S."/>
            <person name="Vogel J.P."/>
            <person name="Garvin D.F."/>
            <person name="Mockler T.C."/>
            <person name="Schmutz J."/>
            <person name="Rokhsar D."/>
            <person name="Bevan M.W."/>
        </authorList>
    </citation>
    <scope>NUCLEOTIDE SEQUENCE</scope>
    <source>
        <strain evidence="1">Bd21</strain>
    </source>
</reference>
<dbReference type="InParanoid" id="A0A2K2D268"/>
<proteinExistence type="predicted"/>
<evidence type="ECO:0000313" key="1">
    <source>
        <dbReference type="EMBL" id="PNT68376.1"/>
    </source>
</evidence>
<name>A0A2K2D268_BRADI</name>
<dbReference type="OrthoDB" id="687127at2759"/>
<organism evidence="1">
    <name type="scientific">Brachypodium distachyon</name>
    <name type="common">Purple false brome</name>
    <name type="synonym">Trachynia distachya</name>
    <dbReference type="NCBI Taxonomy" id="15368"/>
    <lineage>
        <taxon>Eukaryota</taxon>
        <taxon>Viridiplantae</taxon>
        <taxon>Streptophyta</taxon>
        <taxon>Embryophyta</taxon>
        <taxon>Tracheophyta</taxon>
        <taxon>Spermatophyta</taxon>
        <taxon>Magnoliopsida</taxon>
        <taxon>Liliopsida</taxon>
        <taxon>Poales</taxon>
        <taxon>Poaceae</taxon>
        <taxon>BOP clade</taxon>
        <taxon>Pooideae</taxon>
        <taxon>Stipodae</taxon>
        <taxon>Brachypodieae</taxon>
        <taxon>Brachypodium</taxon>
    </lineage>
</organism>
<protein>
    <submittedName>
        <fullName evidence="1 2">Uncharacterized protein</fullName>
    </submittedName>
</protein>
<dbReference type="AlphaFoldDB" id="A0A2K2D268"/>
<evidence type="ECO:0000313" key="3">
    <source>
        <dbReference type="Proteomes" id="UP000008810"/>
    </source>
</evidence>